<keyword evidence="9" id="KW-1185">Reference proteome</keyword>
<dbReference type="PANTHER" id="PTHR36115:SF4">
    <property type="entry name" value="MEMBRANE PROTEIN"/>
    <property type="match status" value="1"/>
</dbReference>
<evidence type="ECO:0000259" key="7">
    <source>
        <dbReference type="Pfam" id="PF06271"/>
    </source>
</evidence>
<evidence type="ECO:0000256" key="6">
    <source>
        <dbReference type="SAM" id="Phobius"/>
    </source>
</evidence>
<sequence>MSDNPYASPVATPLDVTVSDEGGSIDGMPFASQNRRLVNFLVDNVMTQIVSSLAGGALGAAYAQSNGGQITQDQATTLQLMGMGLGLLVVLLYFFLMEATMGATVGKLLTSTRVVDAGGGKASVGKLIGRTFARLIPFEPVSFLFGDKTTGWHDSLSGTRVVDIRAGRR</sequence>
<keyword evidence="2" id="KW-1003">Cell membrane</keyword>
<dbReference type="AlphaFoldDB" id="A0A518JYG2"/>
<reference evidence="8 9" key="1">
    <citation type="submission" date="2019-02" db="EMBL/GenBank/DDBJ databases">
        <title>Deep-cultivation of Planctomycetes and their phenomic and genomic characterization uncovers novel biology.</title>
        <authorList>
            <person name="Wiegand S."/>
            <person name="Jogler M."/>
            <person name="Boedeker C."/>
            <person name="Pinto D."/>
            <person name="Vollmers J."/>
            <person name="Rivas-Marin E."/>
            <person name="Kohn T."/>
            <person name="Peeters S.H."/>
            <person name="Heuer A."/>
            <person name="Rast P."/>
            <person name="Oberbeckmann S."/>
            <person name="Bunk B."/>
            <person name="Jeske O."/>
            <person name="Meyerdierks A."/>
            <person name="Storesund J.E."/>
            <person name="Kallscheuer N."/>
            <person name="Luecker S."/>
            <person name="Lage O.M."/>
            <person name="Pohl T."/>
            <person name="Merkel B.J."/>
            <person name="Hornburger P."/>
            <person name="Mueller R.-W."/>
            <person name="Bruemmer F."/>
            <person name="Labrenz M."/>
            <person name="Spormann A.M."/>
            <person name="Op den Camp H."/>
            <person name="Overmann J."/>
            <person name="Amann R."/>
            <person name="Jetten M.S.M."/>
            <person name="Mascher T."/>
            <person name="Medema M.H."/>
            <person name="Devos D.P."/>
            <person name="Kaster A.-K."/>
            <person name="Ovreas L."/>
            <person name="Rohde M."/>
            <person name="Galperin M.Y."/>
            <person name="Jogler C."/>
        </authorList>
    </citation>
    <scope>NUCLEOTIDE SEQUENCE [LARGE SCALE GENOMIC DNA]</scope>
    <source>
        <strain evidence="8 9">Poly24</strain>
    </source>
</reference>
<dbReference type="InterPro" id="IPR010432">
    <property type="entry name" value="RDD"/>
</dbReference>
<proteinExistence type="predicted"/>
<accession>A0A518JYG2</accession>
<evidence type="ECO:0000256" key="1">
    <source>
        <dbReference type="ARBA" id="ARBA00004651"/>
    </source>
</evidence>
<dbReference type="Pfam" id="PF06271">
    <property type="entry name" value="RDD"/>
    <property type="match status" value="1"/>
</dbReference>
<dbReference type="InterPro" id="IPR051791">
    <property type="entry name" value="Pra-immunoreactive"/>
</dbReference>
<dbReference type="Proteomes" id="UP000315082">
    <property type="component" value="Chromosome"/>
</dbReference>
<dbReference type="OrthoDB" id="9793824at2"/>
<dbReference type="GO" id="GO:0005886">
    <property type="term" value="C:plasma membrane"/>
    <property type="evidence" value="ECO:0007669"/>
    <property type="project" value="UniProtKB-SubCell"/>
</dbReference>
<dbReference type="PANTHER" id="PTHR36115">
    <property type="entry name" value="PROLINE-RICH ANTIGEN HOMOLOG-RELATED"/>
    <property type="match status" value="1"/>
</dbReference>
<feature type="domain" description="RDD" evidence="7">
    <location>
        <begin position="31"/>
        <end position="145"/>
    </location>
</feature>
<feature type="transmembrane region" description="Helical" evidence="6">
    <location>
        <begin position="75"/>
        <end position="96"/>
    </location>
</feature>
<evidence type="ECO:0000256" key="2">
    <source>
        <dbReference type="ARBA" id="ARBA00022475"/>
    </source>
</evidence>
<feature type="transmembrane region" description="Helical" evidence="6">
    <location>
        <begin position="45"/>
        <end position="63"/>
    </location>
</feature>
<dbReference type="RefSeq" id="WP_145100031.1">
    <property type="nucleotide sequence ID" value="NZ_CP036348.1"/>
</dbReference>
<evidence type="ECO:0000256" key="5">
    <source>
        <dbReference type="ARBA" id="ARBA00023136"/>
    </source>
</evidence>
<evidence type="ECO:0000256" key="4">
    <source>
        <dbReference type="ARBA" id="ARBA00022989"/>
    </source>
</evidence>
<comment type="subcellular location">
    <subcellularLocation>
        <location evidence="1">Cell membrane</location>
        <topology evidence="1">Multi-pass membrane protein</topology>
    </subcellularLocation>
</comment>
<keyword evidence="4 6" id="KW-1133">Transmembrane helix</keyword>
<organism evidence="8 9">
    <name type="scientific">Rosistilla carotiformis</name>
    <dbReference type="NCBI Taxonomy" id="2528017"/>
    <lineage>
        <taxon>Bacteria</taxon>
        <taxon>Pseudomonadati</taxon>
        <taxon>Planctomycetota</taxon>
        <taxon>Planctomycetia</taxon>
        <taxon>Pirellulales</taxon>
        <taxon>Pirellulaceae</taxon>
        <taxon>Rosistilla</taxon>
    </lineage>
</organism>
<evidence type="ECO:0000256" key="3">
    <source>
        <dbReference type="ARBA" id="ARBA00022692"/>
    </source>
</evidence>
<keyword evidence="3 6" id="KW-0812">Transmembrane</keyword>
<evidence type="ECO:0000313" key="9">
    <source>
        <dbReference type="Proteomes" id="UP000315082"/>
    </source>
</evidence>
<dbReference type="EMBL" id="CP036348">
    <property type="protein sequence ID" value="QDV70575.1"/>
    <property type="molecule type" value="Genomic_DNA"/>
</dbReference>
<gene>
    <name evidence="8" type="ORF">Poly24_42990</name>
</gene>
<evidence type="ECO:0000313" key="8">
    <source>
        <dbReference type="EMBL" id="QDV70575.1"/>
    </source>
</evidence>
<dbReference type="KEGG" id="rcf:Poly24_42990"/>
<keyword evidence="5 6" id="KW-0472">Membrane</keyword>
<protein>
    <submittedName>
        <fullName evidence="8">RDD family protein</fullName>
    </submittedName>
</protein>
<name>A0A518JYG2_9BACT</name>